<feature type="transmembrane region" description="Helical" evidence="3">
    <location>
        <begin position="535"/>
        <end position="558"/>
    </location>
</feature>
<feature type="transmembrane region" description="Helical" evidence="3">
    <location>
        <begin position="387"/>
        <end position="411"/>
    </location>
</feature>
<dbReference type="PANTHER" id="PTHR10422">
    <property type="entry name" value="CYTOCHROME C OXIDASE SUBUNIT 1"/>
    <property type="match status" value="1"/>
</dbReference>
<feature type="transmembrane region" description="Helical" evidence="3">
    <location>
        <begin position="354"/>
        <end position="375"/>
    </location>
</feature>
<reference evidence="5 6" key="1">
    <citation type="submission" date="2017-05" db="EMBL/GenBank/DDBJ databases">
        <authorList>
            <person name="Varghese N."/>
            <person name="Submissions S."/>
        </authorList>
    </citation>
    <scope>NUCLEOTIDE SEQUENCE [LARGE SCALE GENOMIC DNA]</scope>
    <source>
        <strain evidence="5 6">DSM 45474</strain>
    </source>
</reference>
<dbReference type="Pfam" id="PF00115">
    <property type="entry name" value="COX1"/>
    <property type="match status" value="1"/>
</dbReference>
<feature type="transmembrane region" description="Helical" evidence="3">
    <location>
        <begin position="606"/>
        <end position="628"/>
    </location>
</feature>
<dbReference type="SUPFAM" id="SSF81442">
    <property type="entry name" value="Cytochrome c oxidase subunit I-like"/>
    <property type="match status" value="1"/>
</dbReference>
<dbReference type="PROSITE" id="PS50855">
    <property type="entry name" value="COX1"/>
    <property type="match status" value="1"/>
</dbReference>
<gene>
    <name evidence="5" type="ORF">SAMN06264849_10487</name>
</gene>
<feature type="transmembrane region" description="Helical" evidence="3">
    <location>
        <begin position="732"/>
        <end position="755"/>
    </location>
</feature>
<dbReference type="Gene3D" id="1.20.210.10">
    <property type="entry name" value="Cytochrome c oxidase-like, subunit I domain"/>
    <property type="match status" value="2"/>
</dbReference>
<organism evidence="5 6">
    <name type="scientific">Melghirimyces algeriensis</name>
    <dbReference type="NCBI Taxonomy" id="910412"/>
    <lineage>
        <taxon>Bacteria</taxon>
        <taxon>Bacillati</taxon>
        <taxon>Bacillota</taxon>
        <taxon>Bacilli</taxon>
        <taxon>Bacillales</taxon>
        <taxon>Thermoactinomycetaceae</taxon>
        <taxon>Melghirimyces</taxon>
    </lineage>
</organism>
<keyword evidence="6" id="KW-1185">Reference proteome</keyword>
<feature type="transmembrane region" description="Helical" evidence="3">
    <location>
        <begin position="497"/>
        <end position="523"/>
    </location>
</feature>
<keyword evidence="2" id="KW-0249">Electron transport</keyword>
<proteinExistence type="predicted"/>
<dbReference type="GO" id="GO:0004129">
    <property type="term" value="F:cytochrome-c oxidase activity"/>
    <property type="evidence" value="ECO:0007669"/>
    <property type="project" value="InterPro"/>
</dbReference>
<dbReference type="InterPro" id="IPR023616">
    <property type="entry name" value="Cyt_c_oxase-like_su1_dom"/>
</dbReference>
<dbReference type="GO" id="GO:0016020">
    <property type="term" value="C:membrane"/>
    <property type="evidence" value="ECO:0007669"/>
    <property type="project" value="InterPro"/>
</dbReference>
<keyword evidence="3" id="KW-1133">Transmembrane helix</keyword>
<protein>
    <submittedName>
        <fullName evidence="5">Nitric oxide reductase, NorZ apoprotein</fullName>
    </submittedName>
</protein>
<dbReference type="RefSeq" id="WP_142505168.1">
    <property type="nucleotide sequence ID" value="NZ_FXTI01000004.1"/>
</dbReference>
<dbReference type="GO" id="GO:0009060">
    <property type="term" value="P:aerobic respiration"/>
    <property type="evidence" value="ECO:0007669"/>
    <property type="project" value="InterPro"/>
</dbReference>
<feature type="transmembrane region" description="Helical" evidence="3">
    <location>
        <begin position="303"/>
        <end position="326"/>
    </location>
</feature>
<evidence type="ECO:0000256" key="2">
    <source>
        <dbReference type="ARBA" id="ARBA00022982"/>
    </source>
</evidence>
<accession>A0A521CNG2</accession>
<feature type="transmembrane region" description="Helical" evidence="3">
    <location>
        <begin position="21"/>
        <end position="40"/>
    </location>
</feature>
<dbReference type="InterPro" id="IPR000883">
    <property type="entry name" value="Cyt_C_Oxase_1"/>
</dbReference>
<sequence length="771" mass="87346">METRLNTQPQKKRLSILKQSLILTLIFGFSVLLLGGYWIYESKAPRPTEVVDPSGEVVMTVESIKGGQAVYQKYGLMDYGSVLGHGSYLGPDYTAETLHLMVDGMREYHAKKDFQQSFKELNQADQLVIAEKVKEEIKKNRYNSDQDRLTLTASQVYSLEKIRDHYAEQFTDGDGYGILPGLVKEEHMPVGVRAWVAEGNQLEQIADFFFWTAWLSGTERPGEDHTYTNNWPFDKEAGNGMDYSAVWWSAASVALLIGFVALILYLYQRYQLDMHDAYEPGKFPTFNLDRIPVTTSQVKTGKYFAVVAVLFLIQATFGGLLAHYYLEPDSFYGLDQVAEIMPFNIAKGYHLQLAIFWIATAWLGMGIYVAPLVSGREPRRQGLLVDILFWALVVLVFGSMIGEWLGVKGYLGNQWFLFGHQGWEYLELGRFWQYLLAAGMGIWLVIVWRALRSSLRSESDKGGLVHLLFYGAIAVPLFYVFAFLINPGTNITYADYWRWWIIHLWVEGIFEVFAVIVIGFLMVQMGLVTKKSTVRALYFQLILLLGSGVIGTGHHYYWIGAPEAWIGLGAVFSALEVIPLTLLILEAYGQYRVLKQGGVHFPYRASFWFLISTAIWNLVGAGVLGFLINLPAVSYFQHGSWLTPAHGHGALMGVYGMFAIAVLLYTLRNLVKPEKWNDRILKVSLWGLNLGLAGMILITLLPVGMIQLETSFTQGFWVARDPSFYQDGMVRLFLWLRMIPDVVFLLIGVVPLVWFSLRAMFSLRKPESPNG</sequence>
<feature type="transmembrane region" description="Helical" evidence="3">
    <location>
        <begin position="688"/>
        <end position="708"/>
    </location>
</feature>
<feature type="transmembrane region" description="Helical" evidence="3">
    <location>
        <begin position="463"/>
        <end position="485"/>
    </location>
</feature>
<evidence type="ECO:0000259" key="4">
    <source>
        <dbReference type="PROSITE" id="PS50855"/>
    </source>
</evidence>
<keyword evidence="3" id="KW-0812">Transmembrane</keyword>
<keyword evidence="3" id="KW-0472">Membrane</keyword>
<evidence type="ECO:0000256" key="3">
    <source>
        <dbReference type="SAM" id="Phobius"/>
    </source>
</evidence>
<dbReference type="OrthoDB" id="9767153at2"/>
<dbReference type="Proteomes" id="UP000315636">
    <property type="component" value="Unassembled WGS sequence"/>
</dbReference>
<feature type="transmembrane region" description="Helical" evidence="3">
    <location>
        <begin position="564"/>
        <end position="585"/>
    </location>
</feature>
<dbReference type="PANTHER" id="PTHR10422:SF38">
    <property type="entry name" value="CYTOCHROME B SUBUNIT OF NITRIC OXIDE REDUCTASE"/>
    <property type="match status" value="1"/>
</dbReference>
<feature type="transmembrane region" description="Helical" evidence="3">
    <location>
        <begin position="245"/>
        <end position="267"/>
    </location>
</feature>
<evidence type="ECO:0000313" key="6">
    <source>
        <dbReference type="Proteomes" id="UP000315636"/>
    </source>
</evidence>
<dbReference type="Pfam" id="PF22085">
    <property type="entry name" value="NorB_cytochrome_c-like"/>
    <property type="match status" value="1"/>
</dbReference>
<dbReference type="EMBL" id="FXTI01000004">
    <property type="protein sequence ID" value="SMO60982.1"/>
    <property type="molecule type" value="Genomic_DNA"/>
</dbReference>
<feature type="domain" description="Cytochrome oxidase subunit I profile" evidence="4">
    <location>
        <begin position="287"/>
        <end position="692"/>
    </location>
</feature>
<dbReference type="GO" id="GO:0020037">
    <property type="term" value="F:heme binding"/>
    <property type="evidence" value="ECO:0007669"/>
    <property type="project" value="InterPro"/>
</dbReference>
<keyword evidence="1" id="KW-0813">Transport</keyword>
<feature type="transmembrane region" description="Helical" evidence="3">
    <location>
        <begin position="648"/>
        <end position="667"/>
    </location>
</feature>
<dbReference type="InterPro" id="IPR036927">
    <property type="entry name" value="Cyt_c_oxase-like_su1_sf"/>
</dbReference>
<evidence type="ECO:0000256" key="1">
    <source>
        <dbReference type="ARBA" id="ARBA00022660"/>
    </source>
</evidence>
<name>A0A521CNG2_9BACL</name>
<keyword evidence="1" id="KW-0679">Respiratory chain</keyword>
<dbReference type="AlphaFoldDB" id="A0A521CNG2"/>
<feature type="transmembrane region" description="Helical" evidence="3">
    <location>
        <begin position="431"/>
        <end position="451"/>
    </location>
</feature>
<evidence type="ECO:0000313" key="5">
    <source>
        <dbReference type="EMBL" id="SMO60982.1"/>
    </source>
</evidence>
<dbReference type="InterPro" id="IPR054309">
    <property type="entry name" value="NorB_cytochrome_c-like"/>
</dbReference>